<gene>
    <name evidence="4" type="ORF">ACFOD4_20690</name>
</gene>
<dbReference type="InterPro" id="IPR011251">
    <property type="entry name" value="Luciferase-like_dom"/>
</dbReference>
<dbReference type="EMBL" id="JBHRTN010000028">
    <property type="protein sequence ID" value="MFC3127489.1"/>
    <property type="molecule type" value="Genomic_DNA"/>
</dbReference>
<evidence type="ECO:0000313" key="5">
    <source>
        <dbReference type="Proteomes" id="UP001595593"/>
    </source>
</evidence>
<evidence type="ECO:0000256" key="1">
    <source>
        <dbReference type="ARBA" id="ARBA00023002"/>
    </source>
</evidence>
<dbReference type="InterPro" id="IPR050766">
    <property type="entry name" value="Bact_Lucif_Oxidored"/>
</dbReference>
<keyword evidence="2" id="KW-0503">Monooxygenase</keyword>
<evidence type="ECO:0000256" key="2">
    <source>
        <dbReference type="ARBA" id="ARBA00023033"/>
    </source>
</evidence>
<evidence type="ECO:0000313" key="4">
    <source>
        <dbReference type="EMBL" id="MFC3127489.1"/>
    </source>
</evidence>
<dbReference type="PANTHER" id="PTHR30137">
    <property type="entry name" value="LUCIFERASE-LIKE MONOOXYGENASE"/>
    <property type="match status" value="1"/>
</dbReference>
<organism evidence="4 5">
    <name type="scientific">Teichococcus globiformis</name>
    <dbReference type="NCBI Taxonomy" id="2307229"/>
    <lineage>
        <taxon>Bacteria</taxon>
        <taxon>Pseudomonadati</taxon>
        <taxon>Pseudomonadota</taxon>
        <taxon>Alphaproteobacteria</taxon>
        <taxon>Acetobacterales</taxon>
        <taxon>Roseomonadaceae</taxon>
        <taxon>Roseomonas</taxon>
    </lineage>
</organism>
<keyword evidence="5" id="KW-1185">Reference proteome</keyword>
<evidence type="ECO:0000259" key="3">
    <source>
        <dbReference type="Pfam" id="PF00296"/>
    </source>
</evidence>
<dbReference type="PANTHER" id="PTHR30137:SF8">
    <property type="entry name" value="BLR5498 PROTEIN"/>
    <property type="match status" value="1"/>
</dbReference>
<comment type="caution">
    <text evidence="4">The sequence shown here is derived from an EMBL/GenBank/DDBJ whole genome shotgun (WGS) entry which is preliminary data.</text>
</comment>
<dbReference type="Gene3D" id="3.20.20.30">
    <property type="entry name" value="Luciferase-like domain"/>
    <property type="match status" value="1"/>
</dbReference>
<dbReference type="Pfam" id="PF00296">
    <property type="entry name" value="Bac_luciferase"/>
    <property type="match status" value="1"/>
</dbReference>
<dbReference type="SUPFAM" id="SSF51679">
    <property type="entry name" value="Bacterial luciferase-like"/>
    <property type="match status" value="1"/>
</dbReference>
<protein>
    <submittedName>
        <fullName evidence="4">LLM class flavin-dependent oxidoreductase</fullName>
    </submittedName>
</protein>
<reference evidence="5" key="1">
    <citation type="journal article" date="2019" name="Int. J. Syst. Evol. Microbiol.">
        <title>The Global Catalogue of Microorganisms (GCM) 10K type strain sequencing project: providing services to taxonomists for standard genome sequencing and annotation.</title>
        <authorList>
            <consortium name="The Broad Institute Genomics Platform"/>
            <consortium name="The Broad Institute Genome Sequencing Center for Infectious Disease"/>
            <person name="Wu L."/>
            <person name="Ma J."/>
        </authorList>
    </citation>
    <scope>NUCLEOTIDE SEQUENCE [LARGE SCALE GENOMIC DNA]</scope>
    <source>
        <strain evidence="5">KCTC 52094</strain>
    </source>
</reference>
<sequence>MIVQEASAGRLIVLAVNDQHARGDGLKDLGEIGFEESGETPMNIGIRSSVAIFPDPATGMLPTGADRMAGVLEEIEHAERVGLDFFGIGEHHRAEFLDSSPVAILAAAAARTNCIRLMSAVTDLNASNPVRIFQDFATLDLISRCMSRSSPGGDLPSELFRCLACS</sequence>
<dbReference type="Proteomes" id="UP001595593">
    <property type="component" value="Unassembled WGS sequence"/>
</dbReference>
<name>A0ABV7G481_9PROT</name>
<feature type="domain" description="Luciferase-like" evidence="3">
    <location>
        <begin position="58"/>
        <end position="143"/>
    </location>
</feature>
<accession>A0ABV7G481</accession>
<keyword evidence="1" id="KW-0560">Oxidoreductase</keyword>
<dbReference type="InterPro" id="IPR036661">
    <property type="entry name" value="Luciferase-like_sf"/>
</dbReference>
<proteinExistence type="predicted"/>